<dbReference type="OrthoDB" id="6783512at2759"/>
<accession>A0A9P0L0V7</accession>
<organism evidence="2 3">
    <name type="scientific">Acanthoscelides obtectus</name>
    <name type="common">Bean weevil</name>
    <name type="synonym">Bruchus obtectus</name>
    <dbReference type="NCBI Taxonomy" id="200917"/>
    <lineage>
        <taxon>Eukaryota</taxon>
        <taxon>Metazoa</taxon>
        <taxon>Ecdysozoa</taxon>
        <taxon>Arthropoda</taxon>
        <taxon>Hexapoda</taxon>
        <taxon>Insecta</taxon>
        <taxon>Pterygota</taxon>
        <taxon>Neoptera</taxon>
        <taxon>Endopterygota</taxon>
        <taxon>Coleoptera</taxon>
        <taxon>Polyphaga</taxon>
        <taxon>Cucujiformia</taxon>
        <taxon>Chrysomeloidea</taxon>
        <taxon>Chrysomelidae</taxon>
        <taxon>Bruchinae</taxon>
        <taxon>Bruchini</taxon>
        <taxon>Acanthoscelides</taxon>
    </lineage>
</organism>
<evidence type="ECO:0000313" key="3">
    <source>
        <dbReference type="Proteomes" id="UP001152888"/>
    </source>
</evidence>
<dbReference type="EMBL" id="CAKOFQ010006914">
    <property type="protein sequence ID" value="CAH1981833.1"/>
    <property type="molecule type" value="Genomic_DNA"/>
</dbReference>
<comment type="caution">
    <text evidence="2">The sequence shown here is derived from an EMBL/GenBank/DDBJ whole genome shotgun (WGS) entry which is preliminary data.</text>
</comment>
<reference evidence="2" key="1">
    <citation type="submission" date="2022-03" db="EMBL/GenBank/DDBJ databases">
        <authorList>
            <person name="Sayadi A."/>
        </authorList>
    </citation>
    <scope>NUCLEOTIDE SEQUENCE</scope>
</reference>
<sequence>MESKQTLLAVVKQECSEDDVIDLDEYISIKKEAEQWDAKVRRQLQDMMAFESERKLDRAMKWYLGSLKNDASLLSDYSLVQSFIIRHLYVFKTCLIELDFCYDDTYLDNMEEIMTFYSNLTLNLLPKWRPEENYKRHLNPICRKLIYYIRLYLLCREDRCLHVLMKLKINENSKEHRHFMNHLYRAFFLRRKPEEKTDLAFCRAYILFQQWKKIKDESTWKHMDETMYSLFDRTVEDVKTNETLKRVILPQNNYILDALAHIDNNNVMIREYFKIRQTESIQDFSNLSDFEIDRIDPAADKTEDPDLDEYYMNYRKSMAEVSRSTSSELIEENDSDDDCHFVGVIYNPTEIIHEILDDDQIEDMISTKSSTDPCEKTEEIHSNLSFLGTISTSPEDKTAKSQTSTVEQIRAHNDIPLSVSEIDSQINENEHSQEHILDIGQQPSSNDDIEKSLGNILTPPSDDREYDNIGEVTNTDSEAIVELVTESDKEINTRKTISEKCDKMEVCPVASQFKDTSAIREASKSTVIPEENFQKRQSIRSRDKYEFEYSDRIPTSTPTINEMVALPHLSSNTFETLNNSPSSSNLERRNEDTNYFTEYPDTSSRSTDMHVDFAHDAQNTGQVLESEQHIRNGDIINTSGSAQSHLDNGNEMTIEHSSLYNDNKYTIASDKTVSDDKDVSASKFIQKKMPFESRKNRKSKQFMYKQRSDSSTSDHRKLNRHKTWQDIKSTREITNVMYRPGKNYNSGVTRPEKDFDLFGSGNAINQDIQTSLNGITSPPYEEGFDFINYYKTNVFEDNQNRLSKNQNPRKSRRVQFKDQPDVRIIPTYHQPTSNLTINMASLEAYNVKPDDNNLQSKPVVIIEKLTKGEIDQWERLSEKSRQLRLDNRRRQTLHAQSSQNTIIQIKIDYDKTEKSLTKEEVDHLQNSFRSHWEEHYKSSASVNASNQGMVNESTSDNIALFSNLVIDRHDSDEFDHLLNHKTIQEMEIEPTPTISPLSNSYVDLYEGSDKFNHQSAPDKFIQGMDVESTSSNIESFSDSGMTIPLPTTRWDTGLHHQDGAIILPPKKRITHHCCPTVPFINQHGHIKDKVVEISYPAEPMMNIADVQEDLKHPHRRLKTAGEKKEMLPRLLSHEQPNTLNNINQTYSNHVYYQLPRQ</sequence>
<feature type="region of interest" description="Disordered" evidence="1">
    <location>
        <begin position="694"/>
        <end position="720"/>
    </location>
</feature>
<dbReference type="Proteomes" id="UP001152888">
    <property type="component" value="Unassembled WGS sequence"/>
</dbReference>
<feature type="compositionally biased region" description="Basic and acidic residues" evidence="1">
    <location>
        <begin position="706"/>
        <end position="716"/>
    </location>
</feature>
<proteinExistence type="predicted"/>
<evidence type="ECO:0000313" key="2">
    <source>
        <dbReference type="EMBL" id="CAH1981833.1"/>
    </source>
</evidence>
<name>A0A9P0L0V7_ACAOB</name>
<protein>
    <submittedName>
        <fullName evidence="2">Uncharacterized protein</fullName>
    </submittedName>
</protein>
<keyword evidence="3" id="KW-1185">Reference proteome</keyword>
<evidence type="ECO:0000256" key="1">
    <source>
        <dbReference type="SAM" id="MobiDB-lite"/>
    </source>
</evidence>
<gene>
    <name evidence="2" type="ORF">ACAOBT_LOCUS14695</name>
</gene>
<dbReference type="AlphaFoldDB" id="A0A9P0L0V7"/>